<dbReference type="Proteomes" id="UP000216107">
    <property type="component" value="Unassembled WGS sequence"/>
</dbReference>
<dbReference type="Pfam" id="PF13177">
    <property type="entry name" value="DNA_pol3_delta2"/>
    <property type="match status" value="1"/>
</dbReference>
<dbReference type="SUPFAM" id="SSF52540">
    <property type="entry name" value="P-loop containing nucleoside triphosphate hydrolases"/>
    <property type="match status" value="1"/>
</dbReference>
<dbReference type="InterPro" id="IPR027417">
    <property type="entry name" value="P-loop_NTPase"/>
</dbReference>
<dbReference type="GO" id="GO:0003887">
    <property type="term" value="F:DNA-directed DNA polymerase activity"/>
    <property type="evidence" value="ECO:0007669"/>
    <property type="project" value="InterPro"/>
</dbReference>
<reference evidence="2 3" key="2">
    <citation type="submission" date="2017-07" db="EMBL/GenBank/DDBJ databases">
        <title>Candidatus Dactylopiibacterium carminicum, a nitrogen-fixing symbiont of the cochineal insect Dactylopius coccus and Dactylopius opuntiae (Hemiptera: Coccoidea: Dactylopiidae).</title>
        <authorList>
            <person name="Vera A."/>
        </authorList>
    </citation>
    <scope>NUCLEOTIDE SEQUENCE [LARGE SCALE GENOMIC DNA]</scope>
    <source>
        <strain evidence="2 3">NFDCM</strain>
    </source>
</reference>
<dbReference type="AlphaFoldDB" id="A0A272EU20"/>
<accession>A0A272EU20</accession>
<gene>
    <name evidence="2" type="primary">holB</name>
    <name evidence="1" type="ORF">BGI27_06770</name>
    <name evidence="2" type="ORF">CGU29_07055</name>
</gene>
<dbReference type="OrthoDB" id="9811073at2"/>
<dbReference type="Proteomes" id="UP000623509">
    <property type="component" value="Unassembled WGS sequence"/>
</dbReference>
<protein>
    <submittedName>
        <fullName evidence="2">DNA polymerase III subunit delta</fullName>
    </submittedName>
</protein>
<evidence type="ECO:0000313" key="1">
    <source>
        <dbReference type="EMBL" id="KAF7599682.1"/>
    </source>
</evidence>
<evidence type="ECO:0000313" key="2">
    <source>
        <dbReference type="EMBL" id="PAS93592.1"/>
    </source>
</evidence>
<comment type="caution">
    <text evidence="2">The sequence shown here is derived from an EMBL/GenBank/DDBJ whole genome shotgun (WGS) entry which is preliminary data.</text>
</comment>
<dbReference type="PANTHER" id="PTHR11669">
    <property type="entry name" value="REPLICATION FACTOR C / DNA POLYMERASE III GAMMA-TAU SUBUNIT"/>
    <property type="match status" value="1"/>
</dbReference>
<reference evidence="1 4" key="1">
    <citation type="submission" date="2016-08" db="EMBL/GenBank/DDBJ databases">
        <title>Candidatus Dactylopiibacterium carminicum genome sequence.</title>
        <authorList>
            <person name="Ramirez-Puebla S.T."/>
            <person name="Ormeno-Orrillo E."/>
            <person name="Vera-Ponce De Leon A."/>
            <person name="Luis L."/>
            <person name="Sanchez-Flores A."/>
            <person name="Monica R."/>
            <person name="Martinez-Romero E."/>
        </authorList>
    </citation>
    <scope>NUCLEOTIDE SEQUENCE [LARGE SCALE GENOMIC DNA]</scope>
    <source>
        <strain evidence="1">END1</strain>
    </source>
</reference>
<dbReference type="InterPro" id="IPR050238">
    <property type="entry name" value="DNA_Rep/Repair_Clamp_Loader"/>
</dbReference>
<organism evidence="2 3">
    <name type="scientific">Candidatus Dactylopiibacterium carminicum</name>
    <dbReference type="NCBI Taxonomy" id="857335"/>
    <lineage>
        <taxon>Bacteria</taxon>
        <taxon>Pseudomonadati</taxon>
        <taxon>Pseudomonadota</taxon>
        <taxon>Betaproteobacteria</taxon>
        <taxon>Rhodocyclales</taxon>
        <taxon>Rhodocyclaceae</taxon>
        <taxon>Candidatus Dactylopiibacterium</taxon>
    </lineage>
</organism>
<evidence type="ECO:0000313" key="3">
    <source>
        <dbReference type="Proteomes" id="UP000216107"/>
    </source>
</evidence>
<name>A0A272EU20_9RHOO</name>
<dbReference type="GO" id="GO:0008408">
    <property type="term" value="F:3'-5' exonuclease activity"/>
    <property type="evidence" value="ECO:0007669"/>
    <property type="project" value="InterPro"/>
</dbReference>
<dbReference type="PANTHER" id="PTHR11669:SF8">
    <property type="entry name" value="DNA POLYMERASE III SUBUNIT DELTA"/>
    <property type="match status" value="1"/>
</dbReference>
<evidence type="ECO:0000313" key="4">
    <source>
        <dbReference type="Proteomes" id="UP000623509"/>
    </source>
</evidence>
<dbReference type="GO" id="GO:0006261">
    <property type="term" value="P:DNA-templated DNA replication"/>
    <property type="evidence" value="ECO:0007669"/>
    <property type="project" value="TreeGrafter"/>
</dbReference>
<sequence length="346" mass="37674">MLPPWLLPAWQAVRARGARLPHALLLTGPAGSGKRLFGERLAQALLCTQPDAQGFACGQCKDCNWIAGGNHPDHFLLVPAADEAAEEEAEEGGKKEKTRSTQIVIDQVRQLQSALEVGAGGHAGGRRVVLIDPAEAMNVAAANALLKSLEEPGENTVFILASDAPRKLLATIRSRCQVIEFMPPPEAQAQAWLQAQDVADDALLGFAGGLPLAAKTLATPVWLGLRRKLAEDLAQLGQRDPLRLAAEWEARLKAKDALEAGFAMPTLIDWVQRWLADGARVASGATPRFYADFAAALQAQTRIPLLAWLESLRELDTHRRSASHPLNPRLFLEDLFLSMFRRLRAH</sequence>
<dbReference type="EMBL" id="NMRN01000015">
    <property type="protein sequence ID" value="PAS93592.1"/>
    <property type="molecule type" value="Genomic_DNA"/>
</dbReference>
<proteinExistence type="predicted"/>
<dbReference type="GO" id="GO:0009360">
    <property type="term" value="C:DNA polymerase III complex"/>
    <property type="evidence" value="ECO:0007669"/>
    <property type="project" value="TreeGrafter"/>
</dbReference>
<dbReference type="Gene3D" id="3.40.50.300">
    <property type="entry name" value="P-loop containing nucleotide triphosphate hydrolases"/>
    <property type="match status" value="1"/>
</dbReference>
<dbReference type="EMBL" id="MDUX01000016">
    <property type="protein sequence ID" value="KAF7599682.1"/>
    <property type="molecule type" value="Genomic_DNA"/>
</dbReference>
<dbReference type="NCBIfam" id="TIGR00678">
    <property type="entry name" value="holB"/>
    <property type="match status" value="1"/>
</dbReference>
<keyword evidence="4" id="KW-1185">Reference proteome</keyword>
<dbReference type="InterPro" id="IPR004622">
    <property type="entry name" value="DNA_pol_HolB"/>
</dbReference>